<gene>
    <name evidence="1" type="ORF">HNP55_004234</name>
</gene>
<name>A0A840LGD2_9BURK</name>
<organism evidence="1 2">
    <name type="scientific">Roseateles oligotrophus</name>
    <dbReference type="NCBI Taxonomy" id="1769250"/>
    <lineage>
        <taxon>Bacteria</taxon>
        <taxon>Pseudomonadati</taxon>
        <taxon>Pseudomonadota</taxon>
        <taxon>Betaproteobacteria</taxon>
        <taxon>Burkholderiales</taxon>
        <taxon>Sphaerotilaceae</taxon>
        <taxon>Roseateles</taxon>
    </lineage>
</organism>
<evidence type="ECO:0000313" key="2">
    <source>
        <dbReference type="Proteomes" id="UP000562027"/>
    </source>
</evidence>
<dbReference type="EMBL" id="JACHLP010000010">
    <property type="protein sequence ID" value="MBB4845682.1"/>
    <property type="molecule type" value="Genomic_DNA"/>
</dbReference>
<comment type="caution">
    <text evidence="1">The sequence shown here is derived from an EMBL/GenBank/DDBJ whole genome shotgun (WGS) entry which is preliminary data.</text>
</comment>
<sequence length="35" mass="3742">MGGVEIFRLASLLALGPCLLWRLFNTLLAALGHSS</sequence>
<accession>A0A840LGD2</accession>
<dbReference type="AlphaFoldDB" id="A0A840LGD2"/>
<evidence type="ECO:0000313" key="1">
    <source>
        <dbReference type="EMBL" id="MBB4845682.1"/>
    </source>
</evidence>
<dbReference type="Proteomes" id="UP000562027">
    <property type="component" value="Unassembled WGS sequence"/>
</dbReference>
<keyword evidence="2" id="KW-1185">Reference proteome</keyword>
<proteinExistence type="predicted"/>
<protein>
    <submittedName>
        <fullName evidence="1">Uncharacterized protein</fullName>
    </submittedName>
</protein>
<reference evidence="1 2" key="1">
    <citation type="submission" date="2020-08" db="EMBL/GenBank/DDBJ databases">
        <title>Functional genomics of gut bacteria from endangered species of beetles.</title>
        <authorList>
            <person name="Carlos-Shanley C."/>
        </authorList>
    </citation>
    <scope>NUCLEOTIDE SEQUENCE [LARGE SCALE GENOMIC DNA]</scope>
    <source>
        <strain evidence="1 2">S00239</strain>
    </source>
</reference>